<evidence type="ECO:0000259" key="3">
    <source>
        <dbReference type="Pfam" id="PF07587"/>
    </source>
</evidence>
<evidence type="ECO:0000256" key="1">
    <source>
        <dbReference type="SAM" id="MobiDB-lite"/>
    </source>
</evidence>
<evidence type="ECO:0000259" key="4">
    <source>
        <dbReference type="Pfam" id="PF07635"/>
    </source>
</evidence>
<protein>
    <submittedName>
        <fullName evidence="5">Planctomycete cytochrome C</fullName>
    </submittedName>
</protein>
<dbReference type="AlphaFoldDB" id="A0A5C5WTB5"/>
<feature type="domain" description="DUF1553" evidence="3">
    <location>
        <begin position="620"/>
        <end position="883"/>
    </location>
</feature>
<evidence type="ECO:0000259" key="2">
    <source>
        <dbReference type="Pfam" id="PF07583"/>
    </source>
</evidence>
<feature type="compositionally biased region" description="Basic and acidic residues" evidence="1">
    <location>
        <begin position="560"/>
        <end position="571"/>
    </location>
</feature>
<dbReference type="Pfam" id="PF07587">
    <property type="entry name" value="PSD1"/>
    <property type="match status" value="1"/>
</dbReference>
<dbReference type="Pfam" id="PF07583">
    <property type="entry name" value="PSCyt2"/>
    <property type="match status" value="1"/>
</dbReference>
<keyword evidence="6" id="KW-1185">Reference proteome</keyword>
<name>A0A5C5WTB5_9BACT</name>
<evidence type="ECO:0000313" key="5">
    <source>
        <dbReference type="EMBL" id="TWT53419.1"/>
    </source>
</evidence>
<dbReference type="PANTHER" id="PTHR35889:SF3">
    <property type="entry name" value="F-BOX DOMAIN-CONTAINING PROTEIN"/>
    <property type="match status" value="1"/>
</dbReference>
<dbReference type="Pfam" id="PF07635">
    <property type="entry name" value="PSCyt1"/>
    <property type="match status" value="1"/>
</dbReference>
<comment type="caution">
    <text evidence="5">The sequence shown here is derived from an EMBL/GenBank/DDBJ whole genome shotgun (WGS) entry which is preliminary data.</text>
</comment>
<dbReference type="InterPro" id="IPR022655">
    <property type="entry name" value="DUF1553"/>
</dbReference>
<dbReference type="InterPro" id="IPR011429">
    <property type="entry name" value="Cyt_c_Planctomycete-type"/>
</dbReference>
<dbReference type="RefSeq" id="WP_242631805.1">
    <property type="nucleotide sequence ID" value="NZ_SJPI01000001.1"/>
</dbReference>
<organism evidence="5 6">
    <name type="scientific">Rubripirellula amarantea</name>
    <dbReference type="NCBI Taxonomy" id="2527999"/>
    <lineage>
        <taxon>Bacteria</taxon>
        <taxon>Pseudomonadati</taxon>
        <taxon>Planctomycetota</taxon>
        <taxon>Planctomycetia</taxon>
        <taxon>Pirellulales</taxon>
        <taxon>Pirellulaceae</taxon>
        <taxon>Rubripirellula</taxon>
    </lineage>
</organism>
<dbReference type="InterPro" id="IPR011444">
    <property type="entry name" value="DUF1549"/>
</dbReference>
<reference evidence="5 6" key="1">
    <citation type="submission" date="2019-02" db="EMBL/GenBank/DDBJ databases">
        <title>Deep-cultivation of Planctomycetes and their phenomic and genomic characterization uncovers novel biology.</title>
        <authorList>
            <person name="Wiegand S."/>
            <person name="Jogler M."/>
            <person name="Boedeker C."/>
            <person name="Pinto D."/>
            <person name="Vollmers J."/>
            <person name="Rivas-Marin E."/>
            <person name="Kohn T."/>
            <person name="Peeters S.H."/>
            <person name="Heuer A."/>
            <person name="Rast P."/>
            <person name="Oberbeckmann S."/>
            <person name="Bunk B."/>
            <person name="Jeske O."/>
            <person name="Meyerdierks A."/>
            <person name="Storesund J.E."/>
            <person name="Kallscheuer N."/>
            <person name="Luecker S."/>
            <person name="Lage O.M."/>
            <person name="Pohl T."/>
            <person name="Merkel B.J."/>
            <person name="Hornburger P."/>
            <person name="Mueller R.-W."/>
            <person name="Bruemmer F."/>
            <person name="Labrenz M."/>
            <person name="Spormann A.M."/>
            <person name="Op Den Camp H."/>
            <person name="Overmann J."/>
            <person name="Amann R."/>
            <person name="Jetten M.S.M."/>
            <person name="Mascher T."/>
            <person name="Medema M.H."/>
            <person name="Devos D.P."/>
            <person name="Kaster A.-K."/>
            <person name="Ovreas L."/>
            <person name="Rohde M."/>
            <person name="Galperin M.Y."/>
            <person name="Jogler C."/>
        </authorList>
    </citation>
    <scope>NUCLEOTIDE SEQUENCE [LARGE SCALE GENOMIC DNA]</scope>
    <source>
        <strain evidence="5 6">Pla22</strain>
    </source>
</reference>
<dbReference type="PANTHER" id="PTHR35889">
    <property type="entry name" value="CYCLOINULO-OLIGOSACCHARIDE FRUCTANOTRANSFERASE-RELATED"/>
    <property type="match status" value="1"/>
</dbReference>
<dbReference type="Proteomes" id="UP000316598">
    <property type="component" value="Unassembled WGS sequence"/>
</dbReference>
<feature type="domain" description="DUF1549" evidence="2">
    <location>
        <begin position="214"/>
        <end position="435"/>
    </location>
</feature>
<dbReference type="EMBL" id="SJPI01000001">
    <property type="protein sequence ID" value="TWT53419.1"/>
    <property type="molecule type" value="Genomic_DNA"/>
</dbReference>
<feature type="domain" description="Cytochrome C Planctomycete-type" evidence="4">
    <location>
        <begin position="54"/>
        <end position="113"/>
    </location>
</feature>
<gene>
    <name evidence="5" type="ORF">Pla22_10480</name>
</gene>
<proteinExistence type="predicted"/>
<evidence type="ECO:0000313" key="6">
    <source>
        <dbReference type="Proteomes" id="UP000316598"/>
    </source>
</evidence>
<sequence>MTKSLSCVLLFLLVGAVSYLWTGEVSAVEQSAVEPSEVDREFTLKVLPLLKEKCFGCHGSDPDDLRGDFDMRSRESLLRGGETEEPSIVPGDADESVLVQSIRWEYNEMPPKENDRLTADQIQLVERWINAGAPWPDDETRAKIVLEQRDVQLNEDGMLISTSGGLSDEWSYRRYEPESIWAFMPLQRPNIALDTLAGSDASASGNSDDKTESPIDFFINCQLTDAGLTAVGQAHPRMLVRRAYYDLIGLPPTPIQIEQFLAAWNHDPDLAWSRLVDELLESPHYGERWAQHWLDVVRYADTGGMANDYERSNAWRYRDYVINAFNDDKPYDQFIREQLAGDEIAFDETADDEITDSSLRSERIVATGFLRMGPFDTAMVAQDEARQIYRDDLVHNIGQSFLSMPMRCCKCHDHKFDPVPTRDYYRFYAALAATQPAEIPTPFSNRENTAGFEEGSKLVESLYGYAKKRVEILEKKREDAARAWYKEHGLEYKNLEDRKQDKDEDKPIRAVGLTESEQGELKVREQDVWIWNRRRERFLPMAQSVYNGPDRAQNARKLRRPENQPEKKKNWKPESFIFIGGSLSSKGEEVTPGVLSGCGLAVEGSPTSDPYALPTTISGRRLALANWIADPRNPLTARSFVNRNWQHHFGHGLVRTPNNFGVKGDSPSHPELLDWLASEFIDGGMTTKRMHRMIMMSDVYRRSAENHEPDKTATVDPDNRLLSYFHSRRLTAEEIRDSMLMVSGELNLNLGGLPARPEINMEVALEPRMIQFSLAPAYLPSPTPAERNRRSIYAYRVRGQADPFMEVMNKPGPNESCDLRDDAAVSPQAFTLINSDVVSDRSLALAIRLASQSNRREDQVALAFELTLGRKPTSDEMTRLTAYVSEMADYHADVQPTPVSYPTEITRSLVEEFTGEPFQYTEWLPVFENYVADTKPDQVDAPTRALADLCLLLFNTHEFIYVY</sequence>
<feature type="region of interest" description="Disordered" evidence="1">
    <location>
        <begin position="547"/>
        <end position="571"/>
    </location>
</feature>
<accession>A0A5C5WTB5</accession>